<dbReference type="EC" id="2.4.1.141" evidence="3"/>
<dbReference type="OMA" id="QYKFRPN"/>
<evidence type="ECO:0000313" key="10">
    <source>
        <dbReference type="EnsemblMetazoa" id="PHUM451740-PA"/>
    </source>
</evidence>
<sequence>MTGKIIFATVGTTKFDLLIQKLTEKTVLEALKEKGYSTLILQIGGGDITPDLENANQIGINLTYFKYKNSIKKDILKADLVISHAGAGTCLEVLEAEKPLIVVINENLMNNHQKELADQLSSDGYLLSCTCDTLYETVKKMNLSRLKKMPRVNPNIFPIYLNNLMGFQ</sequence>
<keyword evidence="5" id="KW-0328">Glycosyltransferase</keyword>
<dbReference type="PANTHER" id="PTHR12867">
    <property type="entry name" value="GLYCOSYL TRANSFERASE-RELATED"/>
    <property type="match status" value="1"/>
</dbReference>
<organism>
    <name type="scientific">Pediculus humanus subsp. corporis</name>
    <name type="common">Body louse</name>
    <dbReference type="NCBI Taxonomy" id="121224"/>
    <lineage>
        <taxon>Eukaryota</taxon>
        <taxon>Metazoa</taxon>
        <taxon>Ecdysozoa</taxon>
        <taxon>Arthropoda</taxon>
        <taxon>Hexapoda</taxon>
        <taxon>Insecta</taxon>
        <taxon>Pterygota</taxon>
        <taxon>Neoptera</taxon>
        <taxon>Paraneoptera</taxon>
        <taxon>Psocodea</taxon>
        <taxon>Troctomorpha</taxon>
        <taxon>Phthiraptera</taxon>
        <taxon>Anoplura</taxon>
        <taxon>Pediculidae</taxon>
        <taxon>Pediculus</taxon>
    </lineage>
</organism>
<dbReference type="Proteomes" id="UP000009046">
    <property type="component" value="Unassembled WGS sequence"/>
</dbReference>
<evidence type="ECO:0000313" key="11">
    <source>
        <dbReference type="Proteomes" id="UP000009046"/>
    </source>
</evidence>
<dbReference type="STRING" id="121224.E0VUK7"/>
<reference evidence="9" key="2">
    <citation type="submission" date="2007-04" db="EMBL/GenBank/DDBJ databases">
        <title>The genome of the human body louse.</title>
        <authorList>
            <consortium name="The Human Body Louse Genome Consortium"/>
            <person name="Kirkness E."/>
            <person name="Walenz B."/>
            <person name="Hass B."/>
            <person name="Bruggner R."/>
            <person name="Strausberg R."/>
        </authorList>
    </citation>
    <scope>NUCLEOTIDE SEQUENCE</scope>
    <source>
        <strain evidence="9">USDA</strain>
    </source>
</reference>
<feature type="domain" description="Glycosyl transferase family 28 C-terminal" evidence="8">
    <location>
        <begin position="5"/>
        <end position="148"/>
    </location>
</feature>
<evidence type="ECO:0000256" key="2">
    <source>
        <dbReference type="ARBA" id="ARBA00006962"/>
    </source>
</evidence>
<dbReference type="PANTHER" id="PTHR12867:SF6">
    <property type="entry name" value="N-ACETYLGLUCOSAMINYLDIPHOSPHODOLICHOL N-ACETYLGLUCOSAMINYLTRANSFERASE"/>
    <property type="match status" value="1"/>
</dbReference>
<evidence type="ECO:0000259" key="8">
    <source>
        <dbReference type="Pfam" id="PF04101"/>
    </source>
</evidence>
<dbReference type="EMBL" id="DS235786">
    <property type="protein sequence ID" value="EEB17063.1"/>
    <property type="molecule type" value="Genomic_DNA"/>
</dbReference>
<dbReference type="Gene3D" id="3.40.50.2000">
    <property type="entry name" value="Glycogen Phosphorylase B"/>
    <property type="match status" value="1"/>
</dbReference>
<protein>
    <recommendedName>
        <fullName evidence="4">UDP-N-acetylglucosamine transferase subunit ALG13</fullName>
        <ecNumber evidence="3">2.4.1.141</ecNumber>
    </recommendedName>
</protein>
<dbReference type="InParanoid" id="E0VUK7"/>
<reference evidence="9" key="1">
    <citation type="submission" date="2007-04" db="EMBL/GenBank/DDBJ databases">
        <title>Annotation of Pediculus humanus corporis strain USDA.</title>
        <authorList>
            <person name="Kirkness E."/>
            <person name="Hannick L."/>
            <person name="Hass B."/>
            <person name="Bruggner R."/>
            <person name="Lawson D."/>
            <person name="Bidwell S."/>
            <person name="Joardar V."/>
            <person name="Caler E."/>
            <person name="Walenz B."/>
            <person name="Inman J."/>
            <person name="Schobel S."/>
            <person name="Galinsky K."/>
            <person name="Amedeo P."/>
            <person name="Strausberg R."/>
        </authorList>
    </citation>
    <scope>NUCLEOTIDE SEQUENCE</scope>
    <source>
        <strain evidence="9">USDA</strain>
    </source>
</reference>
<dbReference type="VEuPathDB" id="VectorBase:PHUM451740"/>
<evidence type="ECO:0000256" key="5">
    <source>
        <dbReference type="ARBA" id="ARBA00022676"/>
    </source>
</evidence>
<dbReference type="KEGG" id="phu:Phum_PHUM451740"/>
<gene>
    <name evidence="10" type="primary">8230334</name>
    <name evidence="9" type="ORF">Phum_PHUM451740</name>
</gene>
<evidence type="ECO:0000313" key="9">
    <source>
        <dbReference type="EMBL" id="EEB17063.1"/>
    </source>
</evidence>
<dbReference type="HOGENOM" id="CLU_085408_2_2_1"/>
<name>E0VUK7_PEDHC</name>
<keyword evidence="11" id="KW-1185">Reference proteome</keyword>
<dbReference type="eggNOG" id="KOG3349">
    <property type="taxonomic scope" value="Eukaryota"/>
</dbReference>
<dbReference type="EnsemblMetazoa" id="PHUM451740-RA">
    <property type="protein sequence ID" value="PHUM451740-PA"/>
    <property type="gene ID" value="PHUM451740"/>
</dbReference>
<dbReference type="GO" id="GO:0005783">
    <property type="term" value="C:endoplasmic reticulum"/>
    <property type="evidence" value="ECO:0007669"/>
    <property type="project" value="UniProtKB-SubCell"/>
</dbReference>
<dbReference type="GeneID" id="8230334"/>
<evidence type="ECO:0000256" key="3">
    <source>
        <dbReference type="ARBA" id="ARBA00012614"/>
    </source>
</evidence>
<dbReference type="OrthoDB" id="20273at2759"/>
<evidence type="ECO:0000256" key="6">
    <source>
        <dbReference type="ARBA" id="ARBA00022679"/>
    </source>
</evidence>
<keyword evidence="6 9" id="KW-0808">Transferase</keyword>
<dbReference type="AlphaFoldDB" id="E0VUK7"/>
<evidence type="ECO:0000256" key="7">
    <source>
        <dbReference type="ARBA" id="ARBA00022824"/>
    </source>
</evidence>
<dbReference type="CTD" id="8230334"/>
<keyword evidence="7" id="KW-0256">Endoplasmic reticulum</keyword>
<comment type="subcellular location">
    <subcellularLocation>
        <location evidence="1">Endoplasmic reticulum</location>
    </subcellularLocation>
</comment>
<evidence type="ECO:0000256" key="4">
    <source>
        <dbReference type="ARBA" id="ARBA00017468"/>
    </source>
</evidence>
<evidence type="ECO:0000256" key="1">
    <source>
        <dbReference type="ARBA" id="ARBA00004240"/>
    </source>
</evidence>
<dbReference type="GO" id="GO:0004577">
    <property type="term" value="F:N-acetylglucosaminyldiphosphodolichol N-acetylglucosaminyltransferase activity"/>
    <property type="evidence" value="ECO:0007669"/>
    <property type="project" value="UniProtKB-EC"/>
</dbReference>
<dbReference type="GO" id="GO:0006488">
    <property type="term" value="P:dolichol-linked oligosaccharide biosynthetic process"/>
    <property type="evidence" value="ECO:0007669"/>
    <property type="project" value="InterPro"/>
</dbReference>
<proteinExistence type="inferred from homology"/>
<dbReference type="Pfam" id="PF04101">
    <property type="entry name" value="Glyco_tran_28_C"/>
    <property type="match status" value="1"/>
</dbReference>
<reference evidence="10" key="3">
    <citation type="submission" date="2021-02" db="UniProtKB">
        <authorList>
            <consortium name="EnsemblMetazoa"/>
        </authorList>
    </citation>
    <scope>IDENTIFICATION</scope>
    <source>
        <strain evidence="10">USDA</strain>
    </source>
</reference>
<dbReference type="InterPro" id="IPR039042">
    <property type="entry name" value="Alg13-like"/>
</dbReference>
<dbReference type="EMBL" id="AAZO01005501">
    <property type="status" value="NOT_ANNOTATED_CDS"/>
    <property type="molecule type" value="Genomic_DNA"/>
</dbReference>
<dbReference type="InterPro" id="IPR007235">
    <property type="entry name" value="Glyco_trans_28_C"/>
</dbReference>
<accession>E0VUK7</accession>
<dbReference type="FunCoup" id="E0VUK7">
    <property type="interactions" value="683"/>
</dbReference>
<comment type="similarity">
    <text evidence="2">Belongs to the glycosyltransferase 28 family.</text>
</comment>
<dbReference type="SUPFAM" id="SSF53756">
    <property type="entry name" value="UDP-Glycosyltransferase/glycogen phosphorylase"/>
    <property type="match status" value="1"/>
</dbReference>
<dbReference type="RefSeq" id="XP_002429801.1">
    <property type="nucleotide sequence ID" value="XM_002429756.1"/>
</dbReference>